<keyword evidence="2" id="KW-1185">Reference proteome</keyword>
<name>A0ABU0L1K6_9BACL</name>
<evidence type="ECO:0000313" key="2">
    <source>
        <dbReference type="Proteomes" id="UP001242811"/>
    </source>
</evidence>
<accession>A0ABU0L1K6</accession>
<gene>
    <name evidence="1" type="ORF">QOZ95_002290</name>
</gene>
<dbReference type="RefSeq" id="WP_152379775.1">
    <property type="nucleotide sequence ID" value="NZ_CP045298.1"/>
</dbReference>
<reference evidence="1 2" key="1">
    <citation type="submission" date="2023-07" db="EMBL/GenBank/DDBJ databases">
        <title>Genomic Encyclopedia of Type Strains, Phase IV (KMG-IV): sequencing the most valuable type-strain genomes for metagenomic binning, comparative biology and taxonomic classification.</title>
        <authorList>
            <person name="Goeker M."/>
        </authorList>
    </citation>
    <scope>NUCLEOTIDE SEQUENCE [LARGE SCALE GENOMIC DNA]</scope>
    <source>
        <strain evidence="1 2">DSM 14914</strain>
    </source>
</reference>
<sequence length="396" mass="45234">MKWKEPSFGATPMLKALTTANAHRKAKAFDLAAEQKKQKLNYPDWAQTWMRKYKEDWYIAQANGDEAGMRKAQKLAEGLRSKLREMATMPKWAQEQMQKETVRWMIAEASGNIKQKLAAEEAGRAIREKLGLINTSTKVPLEEPVTNEPKDEPTKNVKTPAGKWIPAEFQYNGSSEAEKYFKKQSKKFIKQKWNQEKIHNLWEATKSIEKTYHIQIDPRLLLAIIIQEGTGSFDTSSTNRAADGQHGVETNYAKDLVKAHNLIFGKMLGYIYYGEEFRQVVIKNNNLKGIKGKGDIYQYCNWKTPIVRMNSKRVDYGPYAGHGTWGRDVKSIYDKLSNKESDNYDLYLSSISKSTAQNIASSEGIKLPVITFKALQNAQDSHGSYKIKEWTVTGER</sequence>
<organism evidence="1 2">
    <name type="scientific">Paenibacillus brasilensis</name>
    <dbReference type="NCBI Taxonomy" id="128574"/>
    <lineage>
        <taxon>Bacteria</taxon>
        <taxon>Bacillati</taxon>
        <taxon>Bacillota</taxon>
        <taxon>Bacilli</taxon>
        <taxon>Bacillales</taxon>
        <taxon>Paenibacillaceae</taxon>
        <taxon>Paenibacillus</taxon>
    </lineage>
</organism>
<proteinExistence type="predicted"/>
<evidence type="ECO:0000313" key="1">
    <source>
        <dbReference type="EMBL" id="MDQ0494127.1"/>
    </source>
</evidence>
<dbReference type="Proteomes" id="UP001242811">
    <property type="component" value="Unassembled WGS sequence"/>
</dbReference>
<protein>
    <submittedName>
        <fullName evidence="1">Uncharacterized protein</fullName>
    </submittedName>
</protein>
<comment type="caution">
    <text evidence="1">The sequence shown here is derived from an EMBL/GenBank/DDBJ whole genome shotgun (WGS) entry which is preliminary data.</text>
</comment>
<dbReference type="EMBL" id="JAUSWA010000011">
    <property type="protein sequence ID" value="MDQ0494127.1"/>
    <property type="molecule type" value="Genomic_DNA"/>
</dbReference>